<dbReference type="Proteomes" id="UP001472677">
    <property type="component" value="Unassembled WGS sequence"/>
</dbReference>
<gene>
    <name evidence="2" type="ORF">V6N12_040483</name>
</gene>
<accession>A0ABR2E3V8</accession>
<feature type="transmembrane region" description="Helical" evidence="1">
    <location>
        <begin position="428"/>
        <end position="451"/>
    </location>
</feature>
<evidence type="ECO:0008006" key="4">
    <source>
        <dbReference type="Google" id="ProtNLM"/>
    </source>
</evidence>
<keyword evidence="1" id="KW-0472">Membrane</keyword>
<keyword evidence="3" id="KW-1185">Reference proteome</keyword>
<sequence length="463" mass="51959">MFLQDAQWFERQRSARVKLSKERLLLENNWCPLTIRSSLYFFSYSKYWGFLIFLQDNGYLVLATATLTYLLVTPHSARKAGRGRTGTTKAGGSAGQSLGVPHLSQYIQQYLRSPGEAAGFYRQFNTNFCGSLAVVVLIDVRGIQRGLSSSIMEGLCETPENGKVADGDLNLVRYSPLQPCAGLSSLWFDMRVFYVRVSKFQVDDSTPEFLTLSHIPLEPDTLLEVNGNRSSTYSDEVSILLRRDRVDKRSEEVTFVSTDNVKLTGSVKFEVFDKKDLIISGVLEMSGNNGFIGESKNNVKQWSMNCESEITSGGGFLKGKHNSCPKLSPPTIEVYVAGCFSGKPIILTKTLQLNYQKKHNRKATLDAIPEYESTECQKDTSPGYLQLSEYRSYKQVNDEDYNNIFWRRTEYMDNEDGELSWFNAGVRVGVGIGLGVCLGVGIGVGLLVRTYQATTRSFKRRLI</sequence>
<name>A0ABR2E3V8_9ROSI</name>
<keyword evidence="1" id="KW-1133">Transmembrane helix</keyword>
<evidence type="ECO:0000256" key="1">
    <source>
        <dbReference type="SAM" id="Phobius"/>
    </source>
</evidence>
<dbReference type="PANTHER" id="PTHR42938">
    <property type="entry name" value="FORMATE DEHYDROGENASE 1"/>
    <property type="match status" value="1"/>
</dbReference>
<reference evidence="2 3" key="1">
    <citation type="journal article" date="2024" name="G3 (Bethesda)">
        <title>Genome assembly of Hibiscus sabdariffa L. provides insights into metabolisms of medicinal natural products.</title>
        <authorList>
            <person name="Kim T."/>
        </authorList>
    </citation>
    <scope>NUCLEOTIDE SEQUENCE [LARGE SCALE GENOMIC DNA]</scope>
    <source>
        <strain evidence="2">TK-2024</strain>
        <tissue evidence="2">Old leaves</tissue>
    </source>
</reference>
<evidence type="ECO:0000313" key="3">
    <source>
        <dbReference type="Proteomes" id="UP001472677"/>
    </source>
</evidence>
<organism evidence="2 3">
    <name type="scientific">Hibiscus sabdariffa</name>
    <name type="common">roselle</name>
    <dbReference type="NCBI Taxonomy" id="183260"/>
    <lineage>
        <taxon>Eukaryota</taxon>
        <taxon>Viridiplantae</taxon>
        <taxon>Streptophyta</taxon>
        <taxon>Embryophyta</taxon>
        <taxon>Tracheophyta</taxon>
        <taxon>Spermatophyta</taxon>
        <taxon>Magnoliopsida</taxon>
        <taxon>eudicotyledons</taxon>
        <taxon>Gunneridae</taxon>
        <taxon>Pentapetalae</taxon>
        <taxon>rosids</taxon>
        <taxon>malvids</taxon>
        <taxon>Malvales</taxon>
        <taxon>Malvaceae</taxon>
        <taxon>Malvoideae</taxon>
        <taxon>Hibiscus</taxon>
    </lineage>
</organism>
<dbReference type="PANTHER" id="PTHR42938:SF11">
    <property type="entry name" value="ERYTHRONATE-4-PHOSPHATE DEHYDROGENASE FAMILY PROTEIN"/>
    <property type="match status" value="1"/>
</dbReference>
<comment type="caution">
    <text evidence="2">The sequence shown here is derived from an EMBL/GenBank/DDBJ whole genome shotgun (WGS) entry which is preliminary data.</text>
</comment>
<proteinExistence type="predicted"/>
<dbReference type="EMBL" id="JBBPBM010000020">
    <property type="protein sequence ID" value="KAK8551863.1"/>
    <property type="molecule type" value="Genomic_DNA"/>
</dbReference>
<keyword evidence="1" id="KW-0812">Transmembrane</keyword>
<protein>
    <recommendedName>
        <fullName evidence="4">Erythronate-4-phosphate dehydrogenase family protein</fullName>
    </recommendedName>
</protein>
<evidence type="ECO:0000313" key="2">
    <source>
        <dbReference type="EMBL" id="KAK8551863.1"/>
    </source>
</evidence>